<keyword evidence="7" id="KW-1185">Reference proteome</keyword>
<keyword evidence="2" id="KW-0472">Membrane</keyword>
<proteinExistence type="inferred from homology"/>
<evidence type="ECO:0000313" key="7">
    <source>
        <dbReference type="Proteomes" id="UP000093694"/>
    </source>
</evidence>
<feature type="transmembrane region" description="Helical" evidence="2">
    <location>
        <begin position="243"/>
        <end position="261"/>
    </location>
</feature>
<feature type="transmembrane region" description="Helical" evidence="2">
    <location>
        <begin position="182"/>
        <end position="203"/>
    </location>
</feature>
<feature type="domain" description="EamA" evidence="3">
    <location>
        <begin position="5"/>
        <end position="138"/>
    </location>
</feature>
<accession>A0A168NE57</accession>
<sequence>MNNYKGIAYALLSSTAFGIMPILARIAYFNGSNPTTVLLFRFLISTSILFLYLNFSHININLKKGQVLLLISIGITGYTITTQALFISYNYLGGGLATTLHFIYPVVVCIAGFIFYKDKMSTKKIISLLLAAAGIYTLVGFKNNTINILGISLALFSGFSYGLTLIALNLKSIRSLDNRVTTMYLCLGSTIGTALCGLFNKTVALNFNFKIVVCYLGISVVSTILSIILLLKAIELIGVSSSSILGTFEPIVSVFLGVLFLNEQMSLAILVGSTLILICTIVLAKDKCVSSS</sequence>
<reference evidence="4 6" key="1">
    <citation type="journal article" date="2015" name="Biotechnol. Bioeng.">
        <title>Genome sequence and phenotypic characterization of Caulobacter segnis.</title>
        <authorList>
            <person name="Patel S."/>
            <person name="Fletcher B."/>
            <person name="Scott D.C."/>
            <person name="Ely B."/>
        </authorList>
    </citation>
    <scope>NUCLEOTIDE SEQUENCE [LARGE SCALE GENOMIC DNA]</scope>
    <source>
        <strain evidence="4 6">PS02</strain>
    </source>
</reference>
<evidence type="ECO:0000256" key="2">
    <source>
        <dbReference type="SAM" id="Phobius"/>
    </source>
</evidence>
<organism evidence="4 6">
    <name type="scientific">Clostridium coskatii</name>
    <dbReference type="NCBI Taxonomy" id="1705578"/>
    <lineage>
        <taxon>Bacteria</taxon>
        <taxon>Bacillati</taxon>
        <taxon>Bacillota</taxon>
        <taxon>Clostridia</taxon>
        <taxon>Eubacteriales</taxon>
        <taxon>Clostridiaceae</taxon>
        <taxon>Clostridium</taxon>
    </lineage>
</organism>
<dbReference type="PATRIC" id="fig|1705578.3.peg.3175"/>
<comment type="similarity">
    <text evidence="1">Belongs to the EamA transporter family.</text>
</comment>
<dbReference type="RefSeq" id="WP_063602471.1">
    <property type="nucleotide sequence ID" value="NZ_LITQ01000045.1"/>
</dbReference>
<dbReference type="Proteomes" id="UP000077384">
    <property type="component" value="Unassembled WGS sequence"/>
</dbReference>
<gene>
    <name evidence="5" type="ORF">CLCOS_32410</name>
    <name evidence="4" type="ORF">WX73_03115</name>
</gene>
<reference evidence="5 7" key="2">
    <citation type="journal article" date="2016" name="Front. Microbiol.">
        <title>Industrial Acetogenic Biocatalysts: A Comparative Metabolic and Genomic Analysis.</title>
        <authorList>
            <person name="Bengelsdorf F."/>
            <person name="Poehlein A."/>
            <person name="Sonja S."/>
            <person name="Erz C."/>
            <person name="Hummel T."/>
            <person name="Hoffmeister S."/>
            <person name="Daniel R."/>
            <person name="Durre P."/>
        </authorList>
    </citation>
    <scope>NUCLEOTIDE SEQUENCE [LARGE SCALE GENOMIC DNA]</scope>
    <source>
        <strain evidence="5 7">PTA-10522</strain>
    </source>
</reference>
<dbReference type="GO" id="GO:0016020">
    <property type="term" value="C:membrane"/>
    <property type="evidence" value="ECO:0007669"/>
    <property type="project" value="InterPro"/>
</dbReference>
<feature type="domain" description="EamA" evidence="3">
    <location>
        <begin position="149"/>
        <end position="283"/>
    </location>
</feature>
<feature type="transmembrane region" description="Helical" evidence="2">
    <location>
        <begin position="209"/>
        <end position="231"/>
    </location>
</feature>
<protein>
    <submittedName>
        <fullName evidence="4">EamA-like transporter family protein</fullName>
    </submittedName>
</protein>
<dbReference type="AlphaFoldDB" id="A0A168NE57"/>
<feature type="transmembrane region" description="Helical" evidence="2">
    <location>
        <begin position="267"/>
        <end position="284"/>
    </location>
</feature>
<evidence type="ECO:0000313" key="4">
    <source>
        <dbReference type="EMBL" id="OAA86311.1"/>
    </source>
</evidence>
<evidence type="ECO:0000259" key="3">
    <source>
        <dbReference type="Pfam" id="PF00892"/>
    </source>
</evidence>
<dbReference type="Pfam" id="PF00892">
    <property type="entry name" value="EamA"/>
    <property type="match status" value="2"/>
</dbReference>
<feature type="transmembrane region" description="Helical" evidence="2">
    <location>
        <begin position="148"/>
        <end position="170"/>
    </location>
</feature>
<name>A0A168NE57_9CLOT</name>
<evidence type="ECO:0000313" key="5">
    <source>
        <dbReference type="EMBL" id="OBR92038.1"/>
    </source>
</evidence>
<dbReference type="InterPro" id="IPR000620">
    <property type="entry name" value="EamA_dom"/>
</dbReference>
<evidence type="ECO:0000256" key="1">
    <source>
        <dbReference type="ARBA" id="ARBA00007362"/>
    </source>
</evidence>
<dbReference type="PANTHER" id="PTHR22911">
    <property type="entry name" value="ACYL-MALONYL CONDENSING ENZYME-RELATED"/>
    <property type="match status" value="1"/>
</dbReference>
<dbReference type="EMBL" id="LROR01000063">
    <property type="protein sequence ID" value="OBR92038.1"/>
    <property type="molecule type" value="Genomic_DNA"/>
</dbReference>
<feature type="transmembrane region" description="Helical" evidence="2">
    <location>
        <begin position="7"/>
        <end position="29"/>
    </location>
</feature>
<comment type="caution">
    <text evidence="4">The sequence shown here is derived from an EMBL/GenBank/DDBJ whole genome shotgun (WGS) entry which is preliminary data.</text>
</comment>
<dbReference type="InterPro" id="IPR037185">
    <property type="entry name" value="EmrE-like"/>
</dbReference>
<dbReference type="SUPFAM" id="SSF103481">
    <property type="entry name" value="Multidrug resistance efflux transporter EmrE"/>
    <property type="match status" value="2"/>
</dbReference>
<keyword evidence="2" id="KW-1133">Transmembrane helix</keyword>
<keyword evidence="2" id="KW-0812">Transmembrane</keyword>
<feature type="transmembrane region" description="Helical" evidence="2">
    <location>
        <begin position="95"/>
        <end position="116"/>
    </location>
</feature>
<dbReference type="EMBL" id="LITQ01000045">
    <property type="protein sequence ID" value="OAA86311.1"/>
    <property type="molecule type" value="Genomic_DNA"/>
</dbReference>
<evidence type="ECO:0000313" key="6">
    <source>
        <dbReference type="Proteomes" id="UP000077384"/>
    </source>
</evidence>
<feature type="transmembrane region" description="Helical" evidence="2">
    <location>
        <begin position="35"/>
        <end position="55"/>
    </location>
</feature>
<dbReference type="PANTHER" id="PTHR22911:SF137">
    <property type="entry name" value="SOLUTE CARRIER FAMILY 35 MEMBER G2-RELATED"/>
    <property type="match status" value="1"/>
</dbReference>
<dbReference type="Proteomes" id="UP000093694">
    <property type="component" value="Unassembled WGS sequence"/>
</dbReference>
<feature type="transmembrane region" description="Helical" evidence="2">
    <location>
        <begin position="67"/>
        <end position="89"/>
    </location>
</feature>